<organism evidence="10 11">
    <name type="scientific">Mya arenaria</name>
    <name type="common">Soft-shell clam</name>
    <dbReference type="NCBI Taxonomy" id="6604"/>
    <lineage>
        <taxon>Eukaryota</taxon>
        <taxon>Metazoa</taxon>
        <taxon>Spiralia</taxon>
        <taxon>Lophotrochozoa</taxon>
        <taxon>Mollusca</taxon>
        <taxon>Bivalvia</taxon>
        <taxon>Autobranchia</taxon>
        <taxon>Heteroconchia</taxon>
        <taxon>Euheterodonta</taxon>
        <taxon>Imparidentia</taxon>
        <taxon>Neoheterodontei</taxon>
        <taxon>Myida</taxon>
        <taxon>Myoidea</taxon>
        <taxon>Myidae</taxon>
        <taxon>Mya</taxon>
    </lineage>
</organism>
<evidence type="ECO:0000256" key="5">
    <source>
        <dbReference type="ARBA" id="ARBA00022777"/>
    </source>
</evidence>
<feature type="binding site" evidence="7">
    <location>
        <position position="44"/>
    </location>
    <ligand>
        <name>ATP</name>
        <dbReference type="ChEBI" id="CHEBI:30616"/>
    </ligand>
</feature>
<dbReference type="InterPro" id="IPR011009">
    <property type="entry name" value="Kinase-like_dom_sf"/>
</dbReference>
<dbReference type="PANTHER" id="PTHR24056">
    <property type="entry name" value="CELL DIVISION PROTEIN KINASE"/>
    <property type="match status" value="1"/>
</dbReference>
<evidence type="ECO:0000256" key="7">
    <source>
        <dbReference type="PROSITE-ProRule" id="PRU10141"/>
    </source>
</evidence>
<name>A0ABY7E7Y2_MYAAR</name>
<evidence type="ECO:0000313" key="10">
    <source>
        <dbReference type="EMBL" id="WAR06088.1"/>
    </source>
</evidence>
<keyword evidence="11" id="KW-1185">Reference proteome</keyword>
<comment type="similarity">
    <text evidence="1">Belongs to the protein kinase superfamily. CMGC Ser/Thr protein kinase family. CDC2/CDKX subfamily.</text>
</comment>
<evidence type="ECO:0000256" key="6">
    <source>
        <dbReference type="ARBA" id="ARBA00022840"/>
    </source>
</evidence>
<sequence>MTSRGRNDSGEHQYEEVMLIGTGAYGTVYKGRDLNNEGRFVAMKMIRLQNNAEEGMPMSCWISSGAGEIQLRLVFEFMDQDLSTFLEKCPPPGLGPEKIKDLMYQMLRGVDFLHANRIIHRDLKPQNVLISADGQLKLADFGLARVYAFQMALTQVVTLWYRAPEVILQAQYATPVDIWSCGCIFAELYNRKPLFVGQSDIDQLIKIFELRGRPLESEWLSSVTLPWSSFQAFPPKPVSSYLPEMEHVAIDLFEKLLAFNPHHRISANEALNHPYFKDMDLESVRTTASLSPVSTSEGDSADSRSDTPVKDLALAGFFAAFFFFPPSESESEDELLEEEEEEEELP</sequence>
<dbReference type="PANTHER" id="PTHR24056:SF472">
    <property type="entry name" value="CYCLIN-DEPENDENT KINASE 4, ISOFORM A"/>
    <property type="match status" value="1"/>
</dbReference>
<dbReference type="PROSITE" id="PS50011">
    <property type="entry name" value="PROTEIN_KINASE_DOM"/>
    <property type="match status" value="1"/>
</dbReference>
<evidence type="ECO:0000256" key="2">
    <source>
        <dbReference type="ARBA" id="ARBA00022527"/>
    </source>
</evidence>
<dbReference type="PROSITE" id="PS00108">
    <property type="entry name" value="PROTEIN_KINASE_ST"/>
    <property type="match status" value="1"/>
</dbReference>
<dbReference type="InterPro" id="IPR000719">
    <property type="entry name" value="Prot_kinase_dom"/>
</dbReference>
<dbReference type="Gene3D" id="1.10.510.10">
    <property type="entry name" value="Transferase(Phosphotransferase) domain 1"/>
    <property type="match status" value="1"/>
</dbReference>
<dbReference type="InterPro" id="IPR008271">
    <property type="entry name" value="Ser/Thr_kinase_AS"/>
</dbReference>
<accession>A0ABY7E7Y2</accession>
<evidence type="ECO:0000256" key="3">
    <source>
        <dbReference type="ARBA" id="ARBA00022679"/>
    </source>
</evidence>
<keyword evidence="6 7" id="KW-0067">ATP-binding</keyword>
<keyword evidence="2 8" id="KW-0723">Serine/threonine-protein kinase</keyword>
<reference evidence="10" key="1">
    <citation type="submission" date="2022-11" db="EMBL/GenBank/DDBJ databases">
        <title>Centuries of genome instability and evolution in soft-shell clam transmissible cancer (bioRxiv).</title>
        <authorList>
            <person name="Hart S.F.M."/>
            <person name="Yonemitsu M.A."/>
            <person name="Giersch R.M."/>
            <person name="Beal B.F."/>
            <person name="Arriagada G."/>
            <person name="Davis B.W."/>
            <person name="Ostrander E.A."/>
            <person name="Goff S.P."/>
            <person name="Metzger M.J."/>
        </authorList>
    </citation>
    <scope>NUCLEOTIDE SEQUENCE</scope>
    <source>
        <strain evidence="10">MELC-2E11</strain>
        <tissue evidence="10">Siphon/mantle</tissue>
    </source>
</reference>
<evidence type="ECO:0000259" key="9">
    <source>
        <dbReference type="PROSITE" id="PS50011"/>
    </source>
</evidence>
<evidence type="ECO:0000313" key="11">
    <source>
        <dbReference type="Proteomes" id="UP001164746"/>
    </source>
</evidence>
<dbReference type="Pfam" id="PF00069">
    <property type="entry name" value="Pkinase"/>
    <property type="match status" value="1"/>
</dbReference>
<dbReference type="Proteomes" id="UP001164746">
    <property type="component" value="Chromosome 5"/>
</dbReference>
<keyword evidence="5" id="KW-0418">Kinase</keyword>
<dbReference type="EMBL" id="CP111016">
    <property type="protein sequence ID" value="WAR06088.1"/>
    <property type="molecule type" value="Genomic_DNA"/>
</dbReference>
<keyword evidence="3" id="KW-0808">Transferase</keyword>
<keyword evidence="4 7" id="KW-0547">Nucleotide-binding</keyword>
<proteinExistence type="inferred from homology"/>
<evidence type="ECO:0000256" key="8">
    <source>
        <dbReference type="RuleBase" id="RU000304"/>
    </source>
</evidence>
<dbReference type="SUPFAM" id="SSF56112">
    <property type="entry name" value="Protein kinase-like (PK-like)"/>
    <property type="match status" value="1"/>
</dbReference>
<protein>
    <submittedName>
        <fullName evidence="10">CDK6-like protein</fullName>
    </submittedName>
</protein>
<evidence type="ECO:0000256" key="1">
    <source>
        <dbReference type="ARBA" id="ARBA00006485"/>
    </source>
</evidence>
<dbReference type="InterPro" id="IPR050108">
    <property type="entry name" value="CDK"/>
</dbReference>
<dbReference type="SMART" id="SM00220">
    <property type="entry name" value="S_TKc"/>
    <property type="match status" value="1"/>
</dbReference>
<feature type="domain" description="Protein kinase" evidence="9">
    <location>
        <begin position="14"/>
        <end position="276"/>
    </location>
</feature>
<dbReference type="Gene3D" id="3.30.200.20">
    <property type="entry name" value="Phosphorylase Kinase, domain 1"/>
    <property type="match status" value="1"/>
</dbReference>
<feature type="non-terminal residue" evidence="10">
    <location>
        <position position="346"/>
    </location>
</feature>
<gene>
    <name evidence="10" type="ORF">MAR_021457</name>
</gene>
<dbReference type="InterPro" id="IPR017441">
    <property type="entry name" value="Protein_kinase_ATP_BS"/>
</dbReference>
<evidence type="ECO:0000256" key="4">
    <source>
        <dbReference type="ARBA" id="ARBA00022741"/>
    </source>
</evidence>
<dbReference type="PROSITE" id="PS00107">
    <property type="entry name" value="PROTEIN_KINASE_ATP"/>
    <property type="match status" value="1"/>
</dbReference>